<dbReference type="Proteomes" id="UP000559256">
    <property type="component" value="Unassembled WGS sequence"/>
</dbReference>
<evidence type="ECO:0000313" key="2">
    <source>
        <dbReference type="Proteomes" id="UP000559256"/>
    </source>
</evidence>
<evidence type="ECO:0000313" key="1">
    <source>
        <dbReference type="EMBL" id="KAF5341342.1"/>
    </source>
</evidence>
<dbReference type="OrthoDB" id="3265369at2759"/>
<keyword evidence="2" id="KW-1185">Reference proteome</keyword>
<gene>
    <name evidence="1" type="ORF">D9758_016801</name>
</gene>
<organism evidence="1 2">
    <name type="scientific">Tetrapyrgos nigripes</name>
    <dbReference type="NCBI Taxonomy" id="182062"/>
    <lineage>
        <taxon>Eukaryota</taxon>
        <taxon>Fungi</taxon>
        <taxon>Dikarya</taxon>
        <taxon>Basidiomycota</taxon>
        <taxon>Agaricomycotina</taxon>
        <taxon>Agaricomycetes</taxon>
        <taxon>Agaricomycetidae</taxon>
        <taxon>Agaricales</taxon>
        <taxon>Marasmiineae</taxon>
        <taxon>Marasmiaceae</taxon>
        <taxon>Tetrapyrgos</taxon>
    </lineage>
</organism>
<sequence>MDTNAHAVSKNTKPARKYYQTRHCSTIPLPSYTFPTFNYGNNYDYAYTSAHNDVAQAIIDSKCYELTVSPLVDVSEAYGVPPGLEFSLFGAGEEEEEEFTPEDLFSCFEVRIRIIGRPIRSRSKASIHSLPPLSPVYVNLQTPCADTLHIAL</sequence>
<dbReference type="AlphaFoldDB" id="A0A8H5CGC1"/>
<reference evidence="1 2" key="1">
    <citation type="journal article" date="2020" name="ISME J.">
        <title>Uncovering the hidden diversity of litter-decomposition mechanisms in mushroom-forming fungi.</title>
        <authorList>
            <person name="Floudas D."/>
            <person name="Bentzer J."/>
            <person name="Ahren D."/>
            <person name="Johansson T."/>
            <person name="Persson P."/>
            <person name="Tunlid A."/>
        </authorList>
    </citation>
    <scope>NUCLEOTIDE SEQUENCE [LARGE SCALE GENOMIC DNA]</scope>
    <source>
        <strain evidence="1 2">CBS 291.85</strain>
    </source>
</reference>
<name>A0A8H5CGC1_9AGAR</name>
<proteinExistence type="predicted"/>
<accession>A0A8H5CGC1</accession>
<protein>
    <submittedName>
        <fullName evidence="1">Uncharacterized protein</fullName>
    </submittedName>
</protein>
<dbReference type="EMBL" id="JAACJM010000166">
    <property type="protein sequence ID" value="KAF5341342.1"/>
    <property type="molecule type" value="Genomic_DNA"/>
</dbReference>
<comment type="caution">
    <text evidence="1">The sequence shown here is derived from an EMBL/GenBank/DDBJ whole genome shotgun (WGS) entry which is preliminary data.</text>
</comment>